<comment type="caution">
    <text evidence="1">The sequence shown here is derived from an EMBL/GenBank/DDBJ whole genome shotgun (WGS) entry which is preliminary data.</text>
</comment>
<proteinExistence type="predicted"/>
<evidence type="ECO:0000313" key="2">
    <source>
        <dbReference type="Proteomes" id="UP000024635"/>
    </source>
</evidence>
<dbReference type="AlphaFoldDB" id="A0A016UL47"/>
<organism evidence="1 2">
    <name type="scientific">Ancylostoma ceylanicum</name>
    <dbReference type="NCBI Taxonomy" id="53326"/>
    <lineage>
        <taxon>Eukaryota</taxon>
        <taxon>Metazoa</taxon>
        <taxon>Ecdysozoa</taxon>
        <taxon>Nematoda</taxon>
        <taxon>Chromadorea</taxon>
        <taxon>Rhabditida</taxon>
        <taxon>Rhabditina</taxon>
        <taxon>Rhabditomorpha</taxon>
        <taxon>Strongyloidea</taxon>
        <taxon>Ancylostomatidae</taxon>
        <taxon>Ancylostomatinae</taxon>
        <taxon>Ancylostoma</taxon>
    </lineage>
</organism>
<dbReference type="Proteomes" id="UP000024635">
    <property type="component" value="Unassembled WGS sequence"/>
</dbReference>
<name>A0A016UL47_9BILA</name>
<accession>A0A016UL47</accession>
<gene>
    <name evidence="1" type="primary">Acey_s0034.g2795</name>
    <name evidence="1" type="ORF">Y032_0034g2795</name>
</gene>
<evidence type="ECO:0000313" key="1">
    <source>
        <dbReference type="EMBL" id="EYC16099.1"/>
    </source>
</evidence>
<dbReference type="EMBL" id="JARK01001370">
    <property type="protein sequence ID" value="EYC16099.1"/>
    <property type="molecule type" value="Genomic_DNA"/>
</dbReference>
<protein>
    <submittedName>
        <fullName evidence="1">Uncharacterized protein</fullName>
    </submittedName>
</protein>
<reference evidence="2" key="1">
    <citation type="journal article" date="2015" name="Nat. Genet.">
        <title>The genome and transcriptome of the zoonotic hookworm Ancylostoma ceylanicum identify infection-specific gene families.</title>
        <authorList>
            <person name="Schwarz E.M."/>
            <person name="Hu Y."/>
            <person name="Antoshechkin I."/>
            <person name="Miller M.M."/>
            <person name="Sternberg P.W."/>
            <person name="Aroian R.V."/>
        </authorList>
    </citation>
    <scope>NUCLEOTIDE SEQUENCE</scope>
    <source>
        <strain evidence="2">HY135</strain>
    </source>
</reference>
<keyword evidence="2" id="KW-1185">Reference proteome</keyword>
<sequence>MCNVPPLPPIMRVWSELNGEAHWTIECHKVLKMVNPILHCLQQSPGIHGIELLHFARNAVRRTPCNGFDRRF</sequence>